<keyword evidence="5" id="KW-1185">Reference proteome</keyword>
<sequence length="626" mass="70363">MKPNATYDKLSKLCPGDKFPTQQRILDDVHIPGIGQWFLDHEKTQKWLNGDSDRVLWLHGSSASGKTFLSSSLVNHTHQNSSMGVGVFYFGRNDLQYNLADYDLAFRSIIRQLASQTPDSLALWQDILDDEEVGVEDLTGTTDILEKMLNAFEKMVVVLDGVDATNETGLSELLDLLLNEKKIPSLRVLMTSRSRAPVALKDFGISEVEARPPDSDIALYFARYIDESPVNPEVLDESHTKLFPYQRFVEISHELFLPLLPKWFSNIASQPNIELLDLIESCSADSEANVAHEFCKYSAAEIESSEQAEAILCTLYHIAKCDEMGHFFTAPMASEALDSWGVRNQDGTQFTTDEIIKLCQSLVFLDSYNQAMVLRSPLLMNHLRDNVFTNEYHERHATASIRYLSKPDFASGACNSSQELKERFHAHPYLWFAAKSNLPKSLPPSFESDFFTFAASQGSLESYLQAREAWPFLDDETYDECEKDTERWRCYTRETTALSLAVALGNEGILRKFIEQGADLEARDGDLNTALHIAAFDEDESHMLKVLLQAGSNVAVVNEEGLTPLAVAIVHGNLESVKLLIEFGADVHRIDEEDLRQCVEEKPEIAKHLVGLGVEMPEEDEGDDDD</sequence>
<dbReference type="SUPFAM" id="SSF48403">
    <property type="entry name" value="Ankyrin repeat"/>
    <property type="match status" value="1"/>
</dbReference>
<evidence type="ECO:0000259" key="3">
    <source>
        <dbReference type="PROSITE" id="PS50837"/>
    </source>
</evidence>
<dbReference type="PANTHER" id="PTHR10039">
    <property type="entry name" value="AMELOGENIN"/>
    <property type="match status" value="1"/>
</dbReference>
<dbReference type="Proteomes" id="UP001152024">
    <property type="component" value="Unassembled WGS sequence"/>
</dbReference>
<dbReference type="SMART" id="SM00248">
    <property type="entry name" value="ANK"/>
    <property type="match status" value="3"/>
</dbReference>
<evidence type="ECO:0000256" key="2">
    <source>
        <dbReference type="PROSITE-ProRule" id="PRU00023"/>
    </source>
</evidence>
<keyword evidence="2" id="KW-0040">ANK repeat</keyword>
<dbReference type="InterPro" id="IPR056884">
    <property type="entry name" value="NPHP3-like_N"/>
</dbReference>
<dbReference type="Gene3D" id="3.40.50.300">
    <property type="entry name" value="P-loop containing nucleotide triphosphate hydrolases"/>
    <property type="match status" value="1"/>
</dbReference>
<feature type="domain" description="NACHT" evidence="3">
    <location>
        <begin position="54"/>
        <end position="196"/>
    </location>
</feature>
<reference evidence="4" key="1">
    <citation type="submission" date="2022-09" db="EMBL/GenBank/DDBJ databases">
        <title>Fusarium specimens isolated from Avocado Roots.</title>
        <authorList>
            <person name="Stajich J."/>
            <person name="Roper C."/>
            <person name="Heimlech-Rivalta G."/>
        </authorList>
    </citation>
    <scope>NUCLEOTIDE SEQUENCE</scope>
    <source>
        <strain evidence="4">CF00095</strain>
    </source>
</reference>
<dbReference type="EMBL" id="JAOQBH010000003">
    <property type="protein sequence ID" value="KAJ4138741.1"/>
    <property type="molecule type" value="Genomic_DNA"/>
</dbReference>
<dbReference type="InterPro" id="IPR027417">
    <property type="entry name" value="P-loop_NTPase"/>
</dbReference>
<dbReference type="InterPro" id="IPR007111">
    <property type="entry name" value="NACHT_NTPase"/>
</dbReference>
<dbReference type="InterPro" id="IPR002110">
    <property type="entry name" value="Ankyrin_rpt"/>
</dbReference>
<dbReference type="Gene3D" id="1.25.40.20">
    <property type="entry name" value="Ankyrin repeat-containing domain"/>
    <property type="match status" value="1"/>
</dbReference>
<dbReference type="PROSITE" id="PS50297">
    <property type="entry name" value="ANK_REP_REGION"/>
    <property type="match status" value="3"/>
</dbReference>
<feature type="repeat" description="ANK" evidence="2">
    <location>
        <begin position="493"/>
        <end position="525"/>
    </location>
</feature>
<keyword evidence="1" id="KW-0677">Repeat</keyword>
<name>A0ABQ8RNT9_FUSEQ</name>
<dbReference type="PROSITE" id="PS50088">
    <property type="entry name" value="ANK_REPEAT"/>
    <property type="match status" value="3"/>
</dbReference>
<dbReference type="PROSITE" id="PS50837">
    <property type="entry name" value="NACHT"/>
    <property type="match status" value="1"/>
</dbReference>
<evidence type="ECO:0000256" key="1">
    <source>
        <dbReference type="ARBA" id="ARBA00022737"/>
    </source>
</evidence>
<accession>A0ABQ8RNT9</accession>
<feature type="repeat" description="ANK" evidence="2">
    <location>
        <begin position="526"/>
        <end position="559"/>
    </location>
</feature>
<organism evidence="4 5">
    <name type="scientific">Fusarium equiseti</name>
    <name type="common">Fusarium scirpi</name>
    <dbReference type="NCBI Taxonomy" id="61235"/>
    <lineage>
        <taxon>Eukaryota</taxon>
        <taxon>Fungi</taxon>
        <taxon>Dikarya</taxon>
        <taxon>Ascomycota</taxon>
        <taxon>Pezizomycotina</taxon>
        <taxon>Sordariomycetes</taxon>
        <taxon>Hypocreomycetidae</taxon>
        <taxon>Hypocreales</taxon>
        <taxon>Nectriaceae</taxon>
        <taxon>Fusarium</taxon>
        <taxon>Fusarium incarnatum-equiseti species complex</taxon>
    </lineage>
</organism>
<protein>
    <recommendedName>
        <fullName evidence="3">NACHT domain-containing protein</fullName>
    </recommendedName>
</protein>
<feature type="repeat" description="ANK" evidence="2">
    <location>
        <begin position="560"/>
        <end position="592"/>
    </location>
</feature>
<evidence type="ECO:0000313" key="4">
    <source>
        <dbReference type="EMBL" id="KAJ4138741.1"/>
    </source>
</evidence>
<dbReference type="SUPFAM" id="SSF52540">
    <property type="entry name" value="P-loop containing nucleoside triphosphate hydrolases"/>
    <property type="match status" value="1"/>
</dbReference>
<evidence type="ECO:0000313" key="5">
    <source>
        <dbReference type="Proteomes" id="UP001152024"/>
    </source>
</evidence>
<dbReference type="InterPro" id="IPR036770">
    <property type="entry name" value="Ankyrin_rpt-contain_sf"/>
</dbReference>
<proteinExistence type="predicted"/>
<dbReference type="Pfam" id="PF12796">
    <property type="entry name" value="Ank_2"/>
    <property type="match status" value="1"/>
</dbReference>
<comment type="caution">
    <text evidence="4">The sequence shown here is derived from an EMBL/GenBank/DDBJ whole genome shotgun (WGS) entry which is preliminary data.</text>
</comment>
<gene>
    <name evidence="4" type="ORF">NW768_002612</name>
</gene>
<dbReference type="Pfam" id="PF24883">
    <property type="entry name" value="NPHP3_N"/>
    <property type="match status" value="1"/>
</dbReference>